<evidence type="ECO:0000313" key="32">
    <source>
        <dbReference type="EMBL" id="ACL95416.1"/>
    </source>
</evidence>
<dbReference type="GO" id="GO:0005886">
    <property type="term" value="C:plasma membrane"/>
    <property type="evidence" value="ECO:0007669"/>
    <property type="project" value="UniProtKB-SubCell"/>
</dbReference>
<dbReference type="PATRIC" id="fig|565050.3.peg.1911"/>
<comment type="subcellular location">
    <subcellularLocation>
        <location evidence="1">Cell inner membrane</location>
        <topology evidence="1">Single-pass type II membrane protein</topology>
    </subcellularLocation>
</comment>
<dbReference type="GO" id="GO:0030288">
    <property type="term" value="C:outer membrane-bounded periplasmic space"/>
    <property type="evidence" value="ECO:0007669"/>
    <property type="project" value="TreeGrafter"/>
</dbReference>
<keyword evidence="20" id="KW-0046">Antibiotic resistance</keyword>
<dbReference type="AlphaFoldDB" id="A0A0H3C958"/>
<comment type="similarity">
    <text evidence="4">In the N-terminal section; belongs to the glycosyltransferase 51 family.</text>
</comment>
<feature type="compositionally biased region" description="Pro residues" evidence="27">
    <location>
        <begin position="763"/>
        <end position="773"/>
    </location>
</feature>
<comment type="pathway">
    <text evidence="2">Cell wall biogenesis; peptidoglycan biosynthesis.</text>
</comment>
<dbReference type="GO" id="GO:0071555">
    <property type="term" value="P:cell wall organization"/>
    <property type="evidence" value="ECO:0007669"/>
    <property type="project" value="UniProtKB-KW"/>
</dbReference>
<dbReference type="PANTHER" id="PTHR32282">
    <property type="entry name" value="BINDING PROTEIN TRANSPEPTIDASE, PUTATIVE-RELATED"/>
    <property type="match status" value="1"/>
</dbReference>
<dbReference type="PANTHER" id="PTHR32282:SF27">
    <property type="entry name" value="PENICILLIN-BINDING PROTEIN 1A"/>
    <property type="match status" value="1"/>
</dbReference>
<dbReference type="OrthoDB" id="9766909at2"/>
<evidence type="ECO:0000256" key="16">
    <source>
        <dbReference type="ARBA" id="ARBA00022968"/>
    </source>
</evidence>
<keyword evidence="17" id="KW-0573">Peptidoglycan synthesis</keyword>
<dbReference type="SUPFAM" id="SSF53955">
    <property type="entry name" value="Lysozyme-like"/>
    <property type="match status" value="1"/>
</dbReference>
<evidence type="ECO:0000256" key="3">
    <source>
        <dbReference type="ARBA" id="ARBA00007090"/>
    </source>
</evidence>
<accession>A0A0H3C958</accession>
<evidence type="ECO:0000256" key="8">
    <source>
        <dbReference type="ARBA" id="ARBA00022519"/>
    </source>
</evidence>
<keyword evidence="15" id="KW-0133">Cell shape</keyword>
<evidence type="ECO:0000313" key="33">
    <source>
        <dbReference type="Proteomes" id="UP000001364"/>
    </source>
</evidence>
<evidence type="ECO:0000256" key="18">
    <source>
        <dbReference type="ARBA" id="ARBA00022989"/>
    </source>
</evidence>
<reference evidence="32 33" key="1">
    <citation type="journal article" date="2010" name="J. Bacteriol.">
        <title>The genetic basis of laboratory adaptation in Caulobacter crescentus.</title>
        <authorList>
            <person name="Marks M.E."/>
            <person name="Castro-Rojas C.M."/>
            <person name="Teiling C."/>
            <person name="Du L."/>
            <person name="Kapatral V."/>
            <person name="Walunas T.L."/>
            <person name="Crosson S."/>
        </authorList>
    </citation>
    <scope>NUCLEOTIDE SEQUENCE [LARGE SCALE GENOMIC DNA]</scope>
    <source>
        <strain evidence="33">NA1000 / CB15N</strain>
    </source>
</reference>
<dbReference type="PhylomeDB" id="A0A0H3C958"/>
<sequence length="789" mass="86188">MDLKPTERWMAIAGVAVLSAIAVAGFAIAIYAAWLFHDMPDAGELQDYRPPTATRVYAWDGTLIGEYSKERRIFIPYDQIPPQLAQAFLAAEDRNFFQHGGVDVGGLSRAMIKNVGNAVRGRRLEGGSTITQQVAKNVLLTSDATVGRKFKEAILAHRLEQSLTKQQILELYLNEIWLGYRSFGVGAAAYNYFGKALPDLTLAECAYLASLPKGPDNYHPIRNRAKAITRRNWVLGQMAEQGWVSKADAQKAMAEPLVVQAAPKRAAYRDADYFVEEVRQRGMATLGPRLNEGGYYMRTTLDPRLQTAARVALMDGLEKYDRRHGWRGAWGRVEPSDLNWEKKALAKAAPSERRQWRAALVTGNDGRVRLVKGEGEGQIVSEDMTWAKAGKGLKAGDLVFVEKAAQGGYRLRQIPAVNGALVAMEPYTGRIVALVGGYSYSLSNFNRATQAMRQPGSSFKPFVYAAALENGYTPASVIVDSAITFKGANGEEWSPENYHKEFYGAQPLRKGLEQSINAMTVRLAQGVGMKKIVDFAKRTGVVRDMDPVLAMALGAGETTPFKLTAAYAPFVNGGRRVEPHLIELVQDREGKVIFRADKRDCERCEAGFNGDESPRFAAPGEQVMDPITAYQVTSMLQGVVQRGTAAAASSLGRPLAGKTGTTNEYRSAWFVGYSPNLIVGVFIGFDDNRSLGDGETGATGPVPMFMDFMKVALEGQPVVDFKPPKNAKFAMVRGVREAFRPGTEPKVEVAPTDGPIPYQDLPPGLPPVPPPAAQPGKPTQKPDPLSGLY</sequence>
<evidence type="ECO:0000256" key="12">
    <source>
        <dbReference type="ARBA" id="ARBA00022679"/>
    </source>
</evidence>
<dbReference type="EC" id="2.4.99.28" evidence="24"/>
<keyword evidence="18 28" id="KW-1133">Transmembrane helix</keyword>
<dbReference type="SUPFAM" id="SSF56601">
    <property type="entry name" value="beta-lactamase/transpeptidase-like"/>
    <property type="match status" value="1"/>
</dbReference>
<dbReference type="GO" id="GO:0009252">
    <property type="term" value="P:peptidoglycan biosynthetic process"/>
    <property type="evidence" value="ECO:0007669"/>
    <property type="project" value="UniProtKB-UniPathway"/>
</dbReference>
<evidence type="ECO:0000256" key="13">
    <source>
        <dbReference type="ARBA" id="ARBA00022692"/>
    </source>
</evidence>
<dbReference type="InterPro" id="IPR031376">
    <property type="entry name" value="PCB_OB"/>
</dbReference>
<dbReference type="GO" id="GO:0046677">
    <property type="term" value="P:response to antibiotic"/>
    <property type="evidence" value="ECO:0007669"/>
    <property type="project" value="UniProtKB-KW"/>
</dbReference>
<gene>
    <name evidence="32" type="primary">pbpY</name>
    <name evidence="32" type="ordered locus">CCNA_01951</name>
</gene>
<proteinExistence type="inferred from homology"/>
<evidence type="ECO:0000256" key="17">
    <source>
        <dbReference type="ARBA" id="ARBA00022984"/>
    </source>
</evidence>
<evidence type="ECO:0000256" key="28">
    <source>
        <dbReference type="SAM" id="Phobius"/>
    </source>
</evidence>
<dbReference type="InterPro" id="IPR050396">
    <property type="entry name" value="Glycosyltr_51/Transpeptidase"/>
</dbReference>
<dbReference type="KEGG" id="ccs:CCNA_01951"/>
<dbReference type="GeneID" id="7330091"/>
<evidence type="ECO:0000256" key="24">
    <source>
        <dbReference type="ARBA" id="ARBA00044770"/>
    </source>
</evidence>
<keyword evidence="8" id="KW-0997">Cell inner membrane</keyword>
<evidence type="ECO:0000256" key="5">
    <source>
        <dbReference type="ARBA" id="ARBA00012448"/>
    </source>
</evidence>
<evidence type="ECO:0000256" key="10">
    <source>
        <dbReference type="ARBA" id="ARBA00022670"/>
    </source>
</evidence>
<evidence type="ECO:0000256" key="26">
    <source>
        <dbReference type="ARBA" id="ARBA00060592"/>
    </source>
</evidence>
<dbReference type="Pfam" id="PF17092">
    <property type="entry name" value="PCB_OB"/>
    <property type="match status" value="1"/>
</dbReference>
<dbReference type="InterPro" id="IPR023346">
    <property type="entry name" value="Lysozyme-like_dom_sf"/>
</dbReference>
<dbReference type="InterPro" id="IPR012338">
    <property type="entry name" value="Beta-lactam/transpept-like"/>
</dbReference>
<keyword evidence="11" id="KW-0328">Glycosyltransferase</keyword>
<dbReference type="RefSeq" id="WP_012640352.1">
    <property type="nucleotide sequence ID" value="NC_011916.1"/>
</dbReference>
<dbReference type="Gene3D" id="1.10.3810.10">
    <property type="entry name" value="Biosynthetic peptidoglycan transglycosylase-like"/>
    <property type="match status" value="1"/>
</dbReference>
<keyword evidence="13 28" id="KW-0812">Transmembrane</keyword>
<feature type="domain" description="Penicillin-binding protein OB-like" evidence="31">
    <location>
        <begin position="326"/>
        <end position="417"/>
    </location>
</feature>
<keyword evidence="22" id="KW-0961">Cell wall biogenesis/degradation</keyword>
<evidence type="ECO:0000256" key="14">
    <source>
        <dbReference type="ARBA" id="ARBA00022801"/>
    </source>
</evidence>
<evidence type="ECO:0000256" key="21">
    <source>
        <dbReference type="ARBA" id="ARBA00023268"/>
    </source>
</evidence>
<dbReference type="Pfam" id="PF00912">
    <property type="entry name" value="Transgly"/>
    <property type="match status" value="1"/>
</dbReference>
<dbReference type="HOGENOM" id="CLU_006354_2_4_5"/>
<evidence type="ECO:0000256" key="7">
    <source>
        <dbReference type="ARBA" id="ARBA00022475"/>
    </source>
</evidence>
<dbReference type="InterPro" id="IPR001460">
    <property type="entry name" value="PCN-bd_Tpept"/>
</dbReference>
<keyword evidence="16" id="KW-0735">Signal-anchor</keyword>
<evidence type="ECO:0000256" key="6">
    <source>
        <dbReference type="ARBA" id="ARBA00018638"/>
    </source>
</evidence>
<dbReference type="GO" id="GO:0009002">
    <property type="term" value="F:serine-type D-Ala-D-Ala carboxypeptidase activity"/>
    <property type="evidence" value="ECO:0007669"/>
    <property type="project" value="UniProtKB-EC"/>
</dbReference>
<dbReference type="NCBIfam" id="TIGR02074">
    <property type="entry name" value="PBP_1a_fam"/>
    <property type="match status" value="1"/>
</dbReference>
<dbReference type="EMBL" id="CP001340">
    <property type="protein sequence ID" value="ACL95416.1"/>
    <property type="molecule type" value="Genomic_DNA"/>
</dbReference>
<comment type="similarity">
    <text evidence="3">In the C-terminal section; belongs to the transpeptidase family.</text>
</comment>
<dbReference type="GO" id="GO:0006508">
    <property type="term" value="P:proteolysis"/>
    <property type="evidence" value="ECO:0007669"/>
    <property type="project" value="UniProtKB-KW"/>
</dbReference>
<protein>
    <recommendedName>
        <fullName evidence="6">Penicillin-binding protein 1A</fullName>
        <ecNumber evidence="24">2.4.99.28</ecNumber>
        <ecNumber evidence="5">3.4.16.4</ecNumber>
    </recommendedName>
</protein>
<feature type="region of interest" description="Disordered" evidence="27">
    <location>
        <begin position="740"/>
        <end position="789"/>
    </location>
</feature>
<comment type="catalytic activity">
    <reaction evidence="23">
        <text>Preferential cleavage: (Ac)2-L-Lys-D-Ala-|-D-Ala. Also transpeptidation of peptidyl-alanyl moieties that are N-acyl substituents of D-alanine.</text>
        <dbReference type="EC" id="3.4.16.4"/>
    </reaction>
</comment>
<feature type="domain" description="Glycosyl transferase family 51" evidence="30">
    <location>
        <begin position="61"/>
        <end position="238"/>
    </location>
</feature>
<keyword evidence="7" id="KW-1003">Cell membrane</keyword>
<dbReference type="FunFam" id="1.10.3810.10:FF:000003">
    <property type="entry name" value="Penicillin-binding protein 1a"/>
    <property type="match status" value="1"/>
</dbReference>
<evidence type="ECO:0000256" key="2">
    <source>
        <dbReference type="ARBA" id="ARBA00004752"/>
    </source>
</evidence>
<evidence type="ECO:0000259" key="31">
    <source>
        <dbReference type="Pfam" id="PF17092"/>
    </source>
</evidence>
<evidence type="ECO:0000256" key="20">
    <source>
        <dbReference type="ARBA" id="ARBA00023251"/>
    </source>
</evidence>
<keyword evidence="19 28" id="KW-0472">Membrane</keyword>
<evidence type="ECO:0000256" key="25">
    <source>
        <dbReference type="ARBA" id="ARBA00049902"/>
    </source>
</evidence>
<keyword evidence="33" id="KW-1185">Reference proteome</keyword>
<name>A0A0H3C958_CAUVN</name>
<comment type="catalytic activity">
    <reaction evidence="25">
        <text>[GlcNAc-(1-&gt;4)-Mur2Ac(oyl-L-Ala-gamma-D-Glu-L-Lys-D-Ala-D-Ala)](n)-di-trans,octa-cis-undecaprenyl diphosphate + beta-D-GlcNAc-(1-&gt;4)-Mur2Ac(oyl-L-Ala-gamma-D-Glu-L-Lys-D-Ala-D-Ala)-di-trans,octa-cis-undecaprenyl diphosphate = [GlcNAc-(1-&gt;4)-Mur2Ac(oyl-L-Ala-gamma-D-Glu-L-Lys-D-Ala-D-Ala)](n+1)-di-trans,octa-cis-undecaprenyl diphosphate + di-trans,octa-cis-undecaprenyl diphosphate + H(+)</text>
        <dbReference type="Rhea" id="RHEA:23708"/>
        <dbReference type="Rhea" id="RHEA-COMP:9602"/>
        <dbReference type="Rhea" id="RHEA-COMP:9603"/>
        <dbReference type="ChEBI" id="CHEBI:15378"/>
        <dbReference type="ChEBI" id="CHEBI:58405"/>
        <dbReference type="ChEBI" id="CHEBI:60033"/>
        <dbReference type="ChEBI" id="CHEBI:78435"/>
        <dbReference type="EC" id="2.4.99.28"/>
    </reaction>
</comment>
<dbReference type="GO" id="GO:0008658">
    <property type="term" value="F:penicillin binding"/>
    <property type="evidence" value="ECO:0007669"/>
    <property type="project" value="InterPro"/>
</dbReference>
<dbReference type="InterPro" id="IPR036950">
    <property type="entry name" value="PBP_transglycosylase"/>
</dbReference>
<evidence type="ECO:0000259" key="30">
    <source>
        <dbReference type="Pfam" id="PF00912"/>
    </source>
</evidence>
<dbReference type="UniPathway" id="UPA00219"/>
<keyword evidence="21" id="KW-0511">Multifunctional enzyme</keyword>
<dbReference type="Pfam" id="PF00905">
    <property type="entry name" value="Transpeptidase"/>
    <property type="match status" value="1"/>
</dbReference>
<keyword evidence="9" id="KW-0121">Carboxypeptidase</keyword>
<evidence type="ECO:0000256" key="22">
    <source>
        <dbReference type="ARBA" id="ARBA00023316"/>
    </source>
</evidence>
<keyword evidence="12" id="KW-0808">Transferase</keyword>
<dbReference type="GO" id="GO:0008955">
    <property type="term" value="F:peptidoglycan glycosyltransferase activity"/>
    <property type="evidence" value="ECO:0007669"/>
    <property type="project" value="UniProtKB-EC"/>
</dbReference>
<dbReference type="Proteomes" id="UP000001364">
    <property type="component" value="Chromosome"/>
</dbReference>
<evidence type="ECO:0000256" key="19">
    <source>
        <dbReference type="ARBA" id="ARBA00023136"/>
    </source>
</evidence>
<evidence type="ECO:0000256" key="15">
    <source>
        <dbReference type="ARBA" id="ARBA00022960"/>
    </source>
</evidence>
<evidence type="ECO:0000256" key="11">
    <source>
        <dbReference type="ARBA" id="ARBA00022676"/>
    </source>
</evidence>
<dbReference type="RefSeq" id="YP_002517324.1">
    <property type="nucleotide sequence ID" value="NC_011916.1"/>
</dbReference>
<dbReference type="Gene3D" id="3.40.710.10">
    <property type="entry name" value="DD-peptidase/beta-lactamase superfamily"/>
    <property type="match status" value="2"/>
</dbReference>
<evidence type="ECO:0000256" key="23">
    <source>
        <dbReference type="ARBA" id="ARBA00034000"/>
    </source>
</evidence>
<organism evidence="32 33">
    <name type="scientific">Caulobacter vibrioides (strain NA1000 / CB15N)</name>
    <name type="common">Caulobacter crescentus</name>
    <dbReference type="NCBI Taxonomy" id="565050"/>
    <lineage>
        <taxon>Bacteria</taxon>
        <taxon>Pseudomonadati</taxon>
        <taxon>Pseudomonadota</taxon>
        <taxon>Alphaproteobacteria</taxon>
        <taxon>Caulobacterales</taxon>
        <taxon>Caulobacteraceae</taxon>
        <taxon>Caulobacter</taxon>
    </lineage>
</organism>
<feature type="transmembrane region" description="Helical" evidence="28">
    <location>
        <begin position="12"/>
        <end position="36"/>
    </location>
</feature>
<dbReference type="EC" id="3.4.16.4" evidence="5"/>
<evidence type="ECO:0000256" key="27">
    <source>
        <dbReference type="SAM" id="MobiDB-lite"/>
    </source>
</evidence>
<dbReference type="GO" id="GO:0008360">
    <property type="term" value="P:regulation of cell shape"/>
    <property type="evidence" value="ECO:0007669"/>
    <property type="project" value="UniProtKB-KW"/>
</dbReference>
<evidence type="ECO:0000256" key="9">
    <source>
        <dbReference type="ARBA" id="ARBA00022645"/>
    </source>
</evidence>
<dbReference type="InterPro" id="IPR001264">
    <property type="entry name" value="Glyco_trans_51"/>
</dbReference>
<keyword evidence="14" id="KW-0378">Hydrolase</keyword>
<feature type="domain" description="Penicillin-binding protein transpeptidase" evidence="29">
    <location>
        <begin position="419"/>
        <end position="675"/>
    </location>
</feature>
<comment type="pathway">
    <text evidence="26">Glycan biosynthesis.</text>
</comment>
<keyword evidence="10" id="KW-0645">Protease</keyword>
<evidence type="ECO:0000259" key="29">
    <source>
        <dbReference type="Pfam" id="PF00905"/>
    </source>
</evidence>
<evidence type="ECO:0000256" key="4">
    <source>
        <dbReference type="ARBA" id="ARBA00007739"/>
    </source>
</evidence>
<evidence type="ECO:0000256" key="1">
    <source>
        <dbReference type="ARBA" id="ARBA00004249"/>
    </source>
</evidence>